<dbReference type="EMBL" id="BMGR01000003">
    <property type="protein sequence ID" value="GGF96051.1"/>
    <property type="molecule type" value="Genomic_DNA"/>
</dbReference>
<name>A0A917CRF8_9BACL</name>
<accession>A0A917CRF8</accession>
<gene>
    <name evidence="1" type="ORF">GCM10010916_11660</name>
</gene>
<protein>
    <recommendedName>
        <fullName evidence="3">Histidinol-phosphatase</fullName>
    </recommendedName>
</protein>
<dbReference type="InterPro" id="IPR016195">
    <property type="entry name" value="Pol/histidinol_Pase-like"/>
</dbReference>
<reference evidence="1" key="1">
    <citation type="journal article" date="2014" name="Int. J. Syst. Evol. Microbiol.">
        <title>Complete genome sequence of Corynebacterium casei LMG S-19264T (=DSM 44701T), isolated from a smear-ripened cheese.</title>
        <authorList>
            <consortium name="US DOE Joint Genome Institute (JGI-PGF)"/>
            <person name="Walter F."/>
            <person name="Albersmeier A."/>
            <person name="Kalinowski J."/>
            <person name="Ruckert C."/>
        </authorList>
    </citation>
    <scope>NUCLEOTIDE SEQUENCE</scope>
    <source>
        <strain evidence="1">CGMCC 1.12987</strain>
    </source>
</reference>
<comment type="caution">
    <text evidence="1">The sequence shown here is derived from an EMBL/GenBank/DDBJ whole genome shotgun (WGS) entry which is preliminary data.</text>
</comment>
<proteinExistence type="predicted"/>
<sequence>MAEWFPSIEILELAHYYKVQVTFGSDAHRPEHLMGDWNKVCRTLREIGYRDWAFFRKKKRIMVPIPE</sequence>
<evidence type="ECO:0000313" key="1">
    <source>
        <dbReference type="EMBL" id="GGF96051.1"/>
    </source>
</evidence>
<keyword evidence="2" id="KW-1185">Reference proteome</keyword>
<evidence type="ECO:0008006" key="3">
    <source>
        <dbReference type="Google" id="ProtNLM"/>
    </source>
</evidence>
<organism evidence="1 2">
    <name type="scientific">Paenibacillus abyssi</name>
    <dbReference type="NCBI Taxonomy" id="1340531"/>
    <lineage>
        <taxon>Bacteria</taxon>
        <taxon>Bacillati</taxon>
        <taxon>Bacillota</taxon>
        <taxon>Bacilli</taxon>
        <taxon>Bacillales</taxon>
        <taxon>Paenibacillaceae</taxon>
        <taxon>Paenibacillus</taxon>
    </lineage>
</organism>
<dbReference type="Gene3D" id="3.20.20.140">
    <property type="entry name" value="Metal-dependent hydrolases"/>
    <property type="match status" value="1"/>
</dbReference>
<dbReference type="SUPFAM" id="SSF89550">
    <property type="entry name" value="PHP domain-like"/>
    <property type="match status" value="1"/>
</dbReference>
<dbReference type="Proteomes" id="UP000644756">
    <property type="component" value="Unassembled WGS sequence"/>
</dbReference>
<reference evidence="1" key="2">
    <citation type="submission" date="2020-09" db="EMBL/GenBank/DDBJ databases">
        <authorList>
            <person name="Sun Q."/>
            <person name="Zhou Y."/>
        </authorList>
    </citation>
    <scope>NUCLEOTIDE SEQUENCE</scope>
    <source>
        <strain evidence="1">CGMCC 1.12987</strain>
    </source>
</reference>
<evidence type="ECO:0000313" key="2">
    <source>
        <dbReference type="Proteomes" id="UP000644756"/>
    </source>
</evidence>
<dbReference type="AlphaFoldDB" id="A0A917CRF8"/>